<evidence type="ECO:0000313" key="2">
    <source>
        <dbReference type="EMBL" id="GFE48460.1"/>
    </source>
</evidence>
<keyword evidence="1" id="KW-0732">Signal</keyword>
<comment type="caution">
    <text evidence="2">The sequence shown here is derived from an EMBL/GenBank/DDBJ whole genome shotgun (WGS) entry which is preliminary data.</text>
</comment>
<feature type="chain" id="PRO_5024918598" description="Lipoprotein" evidence="1">
    <location>
        <begin position="22"/>
        <end position="45"/>
    </location>
</feature>
<feature type="signal peptide" evidence="1">
    <location>
        <begin position="1"/>
        <end position="21"/>
    </location>
</feature>
<accession>A0A640VM25</accession>
<dbReference type="PROSITE" id="PS51257">
    <property type="entry name" value="PROKAR_LIPOPROTEIN"/>
    <property type="match status" value="1"/>
</dbReference>
<keyword evidence="3" id="KW-1185">Reference proteome</keyword>
<name>A0A640VM25_9RHOB</name>
<dbReference type="RefSeq" id="WP_174238972.1">
    <property type="nucleotide sequence ID" value="NZ_BLIV01000001.1"/>
</dbReference>
<dbReference type="EMBL" id="BLIV01000001">
    <property type="protein sequence ID" value="GFE48460.1"/>
    <property type="molecule type" value="Genomic_DNA"/>
</dbReference>
<reference evidence="2 3" key="1">
    <citation type="submission" date="2019-12" db="EMBL/GenBank/DDBJ databases">
        <title>Roseobacter cerasinus sp. nov., isolated from seawater around aquaculture.</title>
        <authorList>
            <person name="Muramatsu S."/>
            <person name="Takabe Y."/>
            <person name="Mori K."/>
            <person name="Takaichi S."/>
            <person name="Hanada S."/>
        </authorList>
    </citation>
    <scope>NUCLEOTIDE SEQUENCE [LARGE SCALE GENOMIC DNA]</scope>
    <source>
        <strain evidence="2 3">AI77</strain>
    </source>
</reference>
<organism evidence="2 3">
    <name type="scientific">Roseobacter cerasinus</name>
    <dbReference type="NCBI Taxonomy" id="2602289"/>
    <lineage>
        <taxon>Bacteria</taxon>
        <taxon>Pseudomonadati</taxon>
        <taxon>Pseudomonadota</taxon>
        <taxon>Alphaproteobacteria</taxon>
        <taxon>Rhodobacterales</taxon>
        <taxon>Roseobacteraceae</taxon>
        <taxon>Roseobacter</taxon>
    </lineage>
</organism>
<evidence type="ECO:0000256" key="1">
    <source>
        <dbReference type="SAM" id="SignalP"/>
    </source>
</evidence>
<proteinExistence type="predicted"/>
<protein>
    <recommendedName>
        <fullName evidence="4">Lipoprotein</fullName>
    </recommendedName>
</protein>
<sequence length="45" mass="4857">MSKSIKLLAALGFVAFVAACANEQEEYVVVEPEPITTEPVQTGKF</sequence>
<dbReference type="AlphaFoldDB" id="A0A640VM25"/>
<gene>
    <name evidence="2" type="ORF">So717_02130</name>
</gene>
<evidence type="ECO:0008006" key="4">
    <source>
        <dbReference type="Google" id="ProtNLM"/>
    </source>
</evidence>
<evidence type="ECO:0000313" key="3">
    <source>
        <dbReference type="Proteomes" id="UP000436522"/>
    </source>
</evidence>
<dbReference type="Proteomes" id="UP000436522">
    <property type="component" value="Unassembled WGS sequence"/>
</dbReference>